<protein>
    <submittedName>
        <fullName evidence="3">Uncharacterized protein</fullName>
    </submittedName>
</protein>
<accession>A0A916ZZI7</accession>
<dbReference type="EMBL" id="BMIQ01000008">
    <property type="protein sequence ID" value="GGE19635.1"/>
    <property type="molecule type" value="Genomic_DNA"/>
</dbReference>
<evidence type="ECO:0000313" key="4">
    <source>
        <dbReference type="Proteomes" id="UP000644699"/>
    </source>
</evidence>
<feature type="transmembrane region" description="Helical" evidence="2">
    <location>
        <begin position="21"/>
        <end position="42"/>
    </location>
</feature>
<proteinExistence type="predicted"/>
<gene>
    <name evidence="3" type="ORF">GCM10011390_43590</name>
</gene>
<feature type="region of interest" description="Disordered" evidence="1">
    <location>
        <begin position="48"/>
        <end position="89"/>
    </location>
</feature>
<name>A0A916ZZI7_9HYPH</name>
<sequence>MTRLDPQDARQGRKGTPVLRILIAAMILVVIAGAGMAVYGYFMPDQTLPKAETGGGLTPPAPDSAQPAPSGSVVTPQTSGPSSSGDTAN</sequence>
<keyword evidence="2" id="KW-0812">Transmembrane</keyword>
<evidence type="ECO:0000256" key="1">
    <source>
        <dbReference type="SAM" id="MobiDB-lite"/>
    </source>
</evidence>
<dbReference type="Proteomes" id="UP000644699">
    <property type="component" value="Unassembled WGS sequence"/>
</dbReference>
<keyword evidence="2" id="KW-0472">Membrane</keyword>
<keyword evidence="2" id="KW-1133">Transmembrane helix</keyword>
<comment type="caution">
    <text evidence="3">The sequence shown here is derived from an EMBL/GenBank/DDBJ whole genome shotgun (WGS) entry which is preliminary data.</text>
</comment>
<organism evidence="3 4">
    <name type="scientific">Aureimonas endophytica</name>
    <dbReference type="NCBI Taxonomy" id="2027858"/>
    <lineage>
        <taxon>Bacteria</taxon>
        <taxon>Pseudomonadati</taxon>
        <taxon>Pseudomonadota</taxon>
        <taxon>Alphaproteobacteria</taxon>
        <taxon>Hyphomicrobiales</taxon>
        <taxon>Aurantimonadaceae</taxon>
        <taxon>Aureimonas</taxon>
    </lineage>
</organism>
<evidence type="ECO:0000313" key="3">
    <source>
        <dbReference type="EMBL" id="GGE19635.1"/>
    </source>
</evidence>
<feature type="compositionally biased region" description="Low complexity" evidence="1">
    <location>
        <begin position="63"/>
        <end position="72"/>
    </location>
</feature>
<dbReference type="AlphaFoldDB" id="A0A916ZZI7"/>
<evidence type="ECO:0000256" key="2">
    <source>
        <dbReference type="SAM" id="Phobius"/>
    </source>
</evidence>
<feature type="compositionally biased region" description="Polar residues" evidence="1">
    <location>
        <begin position="73"/>
        <end position="89"/>
    </location>
</feature>
<dbReference type="RefSeq" id="WP_188912263.1">
    <property type="nucleotide sequence ID" value="NZ_BMIQ01000008.1"/>
</dbReference>
<reference evidence="3" key="1">
    <citation type="journal article" date="2014" name="Int. J. Syst. Evol. Microbiol.">
        <title>Complete genome sequence of Corynebacterium casei LMG S-19264T (=DSM 44701T), isolated from a smear-ripened cheese.</title>
        <authorList>
            <consortium name="US DOE Joint Genome Institute (JGI-PGF)"/>
            <person name="Walter F."/>
            <person name="Albersmeier A."/>
            <person name="Kalinowski J."/>
            <person name="Ruckert C."/>
        </authorList>
    </citation>
    <scope>NUCLEOTIDE SEQUENCE</scope>
    <source>
        <strain evidence="3">CGMCC 1.15367</strain>
    </source>
</reference>
<keyword evidence="4" id="KW-1185">Reference proteome</keyword>
<reference evidence="3" key="2">
    <citation type="submission" date="2020-09" db="EMBL/GenBank/DDBJ databases">
        <authorList>
            <person name="Sun Q."/>
            <person name="Zhou Y."/>
        </authorList>
    </citation>
    <scope>NUCLEOTIDE SEQUENCE</scope>
    <source>
        <strain evidence="3">CGMCC 1.15367</strain>
    </source>
</reference>